<organism evidence="1 2">
    <name type="scientific">Lepeophtheirus salmonis</name>
    <name type="common">Salmon louse</name>
    <name type="synonym">Caligus salmonis</name>
    <dbReference type="NCBI Taxonomy" id="72036"/>
    <lineage>
        <taxon>Eukaryota</taxon>
        <taxon>Metazoa</taxon>
        <taxon>Ecdysozoa</taxon>
        <taxon>Arthropoda</taxon>
        <taxon>Crustacea</taxon>
        <taxon>Multicrustacea</taxon>
        <taxon>Hexanauplia</taxon>
        <taxon>Copepoda</taxon>
        <taxon>Siphonostomatoida</taxon>
        <taxon>Caligidae</taxon>
        <taxon>Lepeophtheirus</taxon>
    </lineage>
</organism>
<dbReference type="InterPro" id="IPR032675">
    <property type="entry name" value="LRR_dom_sf"/>
</dbReference>
<name>A0A7R8CH82_LEPSM</name>
<dbReference type="Proteomes" id="UP000675881">
    <property type="component" value="Chromosome 1"/>
</dbReference>
<dbReference type="GO" id="GO:0019005">
    <property type="term" value="C:SCF ubiquitin ligase complex"/>
    <property type="evidence" value="ECO:0007669"/>
    <property type="project" value="TreeGrafter"/>
</dbReference>
<dbReference type="SUPFAM" id="SSF52047">
    <property type="entry name" value="RNI-like"/>
    <property type="match status" value="1"/>
</dbReference>
<dbReference type="GO" id="GO:0031146">
    <property type="term" value="P:SCF-dependent proteasomal ubiquitin-dependent protein catabolic process"/>
    <property type="evidence" value="ECO:0007669"/>
    <property type="project" value="TreeGrafter"/>
</dbReference>
<dbReference type="EMBL" id="HG994580">
    <property type="protein sequence ID" value="CAF2777860.1"/>
    <property type="molecule type" value="Genomic_DNA"/>
</dbReference>
<keyword evidence="2" id="KW-1185">Reference proteome</keyword>
<dbReference type="PANTHER" id="PTHR13318">
    <property type="entry name" value="PARTNER OF PAIRED, ISOFORM B-RELATED"/>
    <property type="match status" value="1"/>
</dbReference>
<evidence type="ECO:0000313" key="1">
    <source>
        <dbReference type="EMBL" id="CAF2777860.1"/>
    </source>
</evidence>
<dbReference type="OrthoDB" id="47276at2759"/>
<sequence>MRIAAVSKALAVLIWTSTSFLTVLASYRQYHMDNADICTSSRNDKIHLGTGASLFLLESPSIRIQPNEHHTASRCEIHVEAPKDYGIAVHVENMRLRQKASGACVDYIRFGQDDNVPFYTMSKSDRLCGSEPGFAYDDSKGDLLIWISLGGRKATHSWPDISVVNLTLIVTAYKINCIEPDQTQIKCKDSDRCIWNKYVCDQHFKTAQFDWIDDEALILTSGSIFLRSLNLSAVSCGDIRIGVTPKGLMEILRNKRFLHYLNLRGNSRALNNEVFEIIKRECPSLKTIDMSRCSPGVNDYGLSVLRDLPLTSLSISSTEITDKALIGLSQGDCRKSLQEIRIDGCLEVSDSGS</sequence>
<dbReference type="PANTHER" id="PTHR13318:SF190">
    <property type="entry name" value="PARTNER OF PAIRED, ISOFORM B"/>
    <property type="match status" value="1"/>
</dbReference>
<proteinExistence type="predicted"/>
<dbReference type="AlphaFoldDB" id="A0A7R8CH82"/>
<evidence type="ECO:0000313" key="2">
    <source>
        <dbReference type="Proteomes" id="UP000675881"/>
    </source>
</evidence>
<gene>
    <name evidence="1" type="ORF">LSAA_2189</name>
</gene>
<protein>
    <submittedName>
        <fullName evidence="1">(salmon louse) hypothetical protein</fullName>
    </submittedName>
</protein>
<accession>A0A7R8CH82</accession>
<reference evidence="1" key="1">
    <citation type="submission" date="2021-02" db="EMBL/GenBank/DDBJ databases">
        <authorList>
            <person name="Bekaert M."/>
        </authorList>
    </citation>
    <scope>NUCLEOTIDE SEQUENCE</scope>
    <source>
        <strain evidence="1">IoA-00</strain>
    </source>
</reference>
<dbReference type="Gene3D" id="3.80.10.10">
    <property type="entry name" value="Ribonuclease Inhibitor"/>
    <property type="match status" value="1"/>
</dbReference>